<sequence length="254" mass="27578">MSDASLLWGLQTIEQVAWNEITRGRHYSVRRNDAPFQTLDPETVFPVEDDGDALMLTLEEQELLGTAMVTRLRLAHVRPREWSESDASRPEPKRRRGSTDAPLSVPSWPRSDEAIRVWGGPIPDVVGTSSLAPGDVPMLPPDENMSSAGGGSQGSPGMEPSTAMVGVYMATTVSVTGLSNVAEQPTFYVPVAEYPPDQDARLPPRAPTPTPPMTRGSDPDGLDEETKSDDPMVDQGARLSETGRDRDQDLQDAN</sequence>
<feature type="region of interest" description="Disordered" evidence="1">
    <location>
        <begin position="79"/>
        <end position="108"/>
    </location>
</feature>
<dbReference type="EMBL" id="NBNE01005126">
    <property type="protein sequence ID" value="OWZ04147.1"/>
    <property type="molecule type" value="Genomic_DNA"/>
</dbReference>
<gene>
    <name evidence="2" type="ORF">PHMEG_00024002</name>
</gene>
<feature type="region of interest" description="Disordered" evidence="1">
    <location>
        <begin position="193"/>
        <end position="254"/>
    </location>
</feature>
<comment type="caution">
    <text evidence="2">The sequence shown here is derived from an EMBL/GenBank/DDBJ whole genome shotgun (WGS) entry which is preliminary data.</text>
</comment>
<evidence type="ECO:0000256" key="1">
    <source>
        <dbReference type="SAM" id="MobiDB-lite"/>
    </source>
</evidence>
<proteinExistence type="predicted"/>
<dbReference type="OrthoDB" id="143446at2759"/>
<reference evidence="3" key="1">
    <citation type="submission" date="2017-03" db="EMBL/GenBank/DDBJ databases">
        <title>Phytopthora megakarya and P. palmivora, two closely related causual agents of cacao black pod achieved similar genome size and gene model numbers by different mechanisms.</title>
        <authorList>
            <person name="Ali S."/>
            <person name="Shao J."/>
            <person name="Larry D.J."/>
            <person name="Kronmiller B."/>
            <person name="Shen D."/>
            <person name="Strem M.D."/>
            <person name="Melnick R.L."/>
            <person name="Guiltinan M.J."/>
            <person name="Tyler B.M."/>
            <person name="Meinhardt L.W."/>
            <person name="Bailey B.A."/>
        </authorList>
    </citation>
    <scope>NUCLEOTIDE SEQUENCE [LARGE SCALE GENOMIC DNA]</scope>
    <source>
        <strain evidence="3">zdho120</strain>
    </source>
</reference>
<evidence type="ECO:0000313" key="3">
    <source>
        <dbReference type="Proteomes" id="UP000198211"/>
    </source>
</evidence>
<accession>A0A225VH87</accession>
<name>A0A225VH87_9STRA</name>
<feature type="compositionally biased region" description="Basic and acidic residues" evidence="1">
    <location>
        <begin position="79"/>
        <end position="91"/>
    </location>
</feature>
<keyword evidence="3" id="KW-1185">Reference proteome</keyword>
<feature type="compositionally biased region" description="Basic and acidic residues" evidence="1">
    <location>
        <begin position="241"/>
        <end position="254"/>
    </location>
</feature>
<dbReference type="AlphaFoldDB" id="A0A225VH87"/>
<protein>
    <submittedName>
        <fullName evidence="2">Uncharacterized protein</fullName>
    </submittedName>
</protein>
<organism evidence="2 3">
    <name type="scientific">Phytophthora megakarya</name>
    <dbReference type="NCBI Taxonomy" id="4795"/>
    <lineage>
        <taxon>Eukaryota</taxon>
        <taxon>Sar</taxon>
        <taxon>Stramenopiles</taxon>
        <taxon>Oomycota</taxon>
        <taxon>Peronosporomycetes</taxon>
        <taxon>Peronosporales</taxon>
        <taxon>Peronosporaceae</taxon>
        <taxon>Phytophthora</taxon>
    </lineage>
</organism>
<feature type="region of interest" description="Disordered" evidence="1">
    <location>
        <begin position="126"/>
        <end position="160"/>
    </location>
</feature>
<evidence type="ECO:0000313" key="2">
    <source>
        <dbReference type="EMBL" id="OWZ04147.1"/>
    </source>
</evidence>
<dbReference type="Proteomes" id="UP000198211">
    <property type="component" value="Unassembled WGS sequence"/>
</dbReference>